<protein>
    <submittedName>
        <fullName evidence="9">DUF1716-domain-containing protein</fullName>
    </submittedName>
</protein>
<accession>A0A316Z2C0</accession>
<organism evidence="9 10">
    <name type="scientific">Tilletiopsis washingtonensis</name>
    <dbReference type="NCBI Taxonomy" id="58919"/>
    <lineage>
        <taxon>Eukaryota</taxon>
        <taxon>Fungi</taxon>
        <taxon>Dikarya</taxon>
        <taxon>Basidiomycota</taxon>
        <taxon>Ustilaginomycotina</taxon>
        <taxon>Exobasidiomycetes</taxon>
        <taxon>Entylomatales</taxon>
        <taxon>Entylomatales incertae sedis</taxon>
        <taxon>Tilletiopsis</taxon>
    </lineage>
</organism>
<comment type="subcellular location">
    <subcellularLocation>
        <location evidence="1">Nucleus</location>
    </subcellularLocation>
</comment>
<proteinExistence type="predicted"/>
<evidence type="ECO:0000256" key="1">
    <source>
        <dbReference type="ARBA" id="ARBA00004123"/>
    </source>
</evidence>
<dbReference type="InterPro" id="IPR039678">
    <property type="entry name" value="CTNNBL1"/>
</dbReference>
<keyword evidence="2" id="KW-0597">Phosphoprotein</keyword>
<evidence type="ECO:0000256" key="5">
    <source>
        <dbReference type="ARBA" id="ARBA00023242"/>
    </source>
</evidence>
<dbReference type="InterPro" id="IPR011989">
    <property type="entry name" value="ARM-like"/>
</dbReference>
<feature type="compositionally biased region" description="Low complexity" evidence="7">
    <location>
        <begin position="41"/>
        <end position="58"/>
    </location>
</feature>
<dbReference type="Gene3D" id="1.25.10.10">
    <property type="entry name" value="Leucine-rich Repeat Variant"/>
    <property type="match status" value="1"/>
</dbReference>
<evidence type="ECO:0000256" key="7">
    <source>
        <dbReference type="SAM" id="MobiDB-lite"/>
    </source>
</evidence>
<dbReference type="GO" id="GO:0005681">
    <property type="term" value="C:spliceosomal complex"/>
    <property type="evidence" value="ECO:0007669"/>
    <property type="project" value="TreeGrafter"/>
</dbReference>
<dbReference type="SMART" id="SM01156">
    <property type="entry name" value="DUF1716"/>
    <property type="match status" value="1"/>
</dbReference>
<dbReference type="SUPFAM" id="SSF48371">
    <property type="entry name" value="ARM repeat"/>
    <property type="match status" value="1"/>
</dbReference>
<keyword evidence="4 6" id="KW-0175">Coiled coil</keyword>
<sequence length="643" mass="70196">MDVDKLFKLPKLPSSATNKRKWAEPSVDALKAARVEDDEAPQLASAAASSSRAPASGDGSDDDGDFAPGNDADYFAEEDDEGGRFFGGGLTAEQKRILAIMATDERDAAERRPEEQLRELRRALLRCERAVSRNQQLRVKHADAPEKFIESEAELHGSLGALVVLTTNPPLFYPEAVRNSLPQTLCALLSHENVDIVAKVVELVEEMTDDDVLDVGISGAAGADDDDDEAPERAGEKAVGDFVDVLLGADFLALLVPNLTRLNDEAPPDASATAVANAESDASTIYHILGCLENFLALRPRMARDLASGQCLAWLMQRCRRKGRHDQNRGYAAELLAVLVQGEEGAYVCQRLGRADGIDHLLEVLSRYRKGDPSDAEELEFVENVFDVLCAVLALKGNKTRFVEAEGPELMCIFLREKKASRLQAVKALDFALTGPEGAKGCVRFVESMGLGPLFSLLMGKGAKKHDAATSSDEEHMLGLIVSLLNNLESESPARIRLLAKFVEDDYEKADRLLELFETSEGRLQAVEAEIKAEQAELEGGDDDDMETLYYLRRLSSGLHMAQQAAYALAWLVMEDDGLAAHVKLMLSRKGGRLDGQLVERLKEWYANVGDDVVVSEADEAGAEDLRLKDVIVQLVNYLLGVA</sequence>
<dbReference type="Proteomes" id="UP000245946">
    <property type="component" value="Unassembled WGS sequence"/>
</dbReference>
<dbReference type="GeneID" id="37270754"/>
<name>A0A316Z2C0_9BASI</name>
<evidence type="ECO:0000259" key="8">
    <source>
        <dbReference type="SMART" id="SM01156"/>
    </source>
</evidence>
<evidence type="ECO:0000256" key="2">
    <source>
        <dbReference type="ARBA" id="ARBA00022553"/>
    </source>
</evidence>
<reference evidence="9 10" key="1">
    <citation type="journal article" date="2018" name="Mol. Biol. Evol.">
        <title>Broad Genomic Sampling Reveals a Smut Pathogenic Ancestry of the Fungal Clade Ustilaginomycotina.</title>
        <authorList>
            <person name="Kijpornyongpan T."/>
            <person name="Mondo S.J."/>
            <person name="Barry K."/>
            <person name="Sandor L."/>
            <person name="Lee J."/>
            <person name="Lipzen A."/>
            <person name="Pangilinan J."/>
            <person name="LaButti K."/>
            <person name="Hainaut M."/>
            <person name="Henrissat B."/>
            <person name="Grigoriev I.V."/>
            <person name="Spatafora J.W."/>
            <person name="Aime M.C."/>
        </authorList>
    </citation>
    <scope>NUCLEOTIDE SEQUENCE [LARGE SCALE GENOMIC DNA]</scope>
    <source>
        <strain evidence="9 10">MCA 4186</strain>
    </source>
</reference>
<evidence type="ECO:0000256" key="6">
    <source>
        <dbReference type="SAM" id="Coils"/>
    </source>
</evidence>
<evidence type="ECO:0000256" key="4">
    <source>
        <dbReference type="ARBA" id="ARBA00023054"/>
    </source>
</evidence>
<keyword evidence="10" id="KW-1185">Reference proteome</keyword>
<dbReference type="GO" id="GO:0010467">
    <property type="term" value="P:gene expression"/>
    <property type="evidence" value="ECO:0007669"/>
    <property type="project" value="UniProtKB-ARBA"/>
</dbReference>
<dbReference type="RefSeq" id="XP_025596216.1">
    <property type="nucleotide sequence ID" value="XM_025743210.1"/>
</dbReference>
<dbReference type="FunFam" id="1.25.10.10:FF:001136">
    <property type="entry name" value="Beta-catenin-like protein 1"/>
    <property type="match status" value="1"/>
</dbReference>
<dbReference type="OrthoDB" id="1898821at2759"/>
<evidence type="ECO:0000313" key="10">
    <source>
        <dbReference type="Proteomes" id="UP000245946"/>
    </source>
</evidence>
<dbReference type="InterPro" id="IPR013180">
    <property type="entry name" value="CTNNBL1_N"/>
</dbReference>
<dbReference type="AlphaFoldDB" id="A0A316Z2C0"/>
<evidence type="ECO:0000313" key="9">
    <source>
        <dbReference type="EMBL" id="PWN95937.1"/>
    </source>
</evidence>
<keyword evidence="3" id="KW-0677">Repeat</keyword>
<dbReference type="PANTHER" id="PTHR14978">
    <property type="entry name" value="BETA-CATENIN-LIKE PROTEIN 1 NUCLEAR ASSOCIATED PROTEIN"/>
    <property type="match status" value="1"/>
</dbReference>
<keyword evidence="5" id="KW-0539">Nucleus</keyword>
<dbReference type="InterPro" id="IPR016024">
    <property type="entry name" value="ARM-type_fold"/>
</dbReference>
<evidence type="ECO:0000256" key="3">
    <source>
        <dbReference type="ARBA" id="ARBA00022737"/>
    </source>
</evidence>
<dbReference type="PANTHER" id="PTHR14978:SF0">
    <property type="entry name" value="BETA-CATENIN-LIKE PROTEIN 1"/>
    <property type="match status" value="1"/>
</dbReference>
<gene>
    <name evidence="9" type="ORF">FA09DRAFT_331863</name>
</gene>
<feature type="coiled-coil region" evidence="6">
    <location>
        <begin position="510"/>
        <end position="544"/>
    </location>
</feature>
<dbReference type="Pfam" id="PF08216">
    <property type="entry name" value="CTNNBL"/>
    <property type="match status" value="1"/>
</dbReference>
<dbReference type="STRING" id="58919.A0A316Z2C0"/>
<dbReference type="EMBL" id="KZ819302">
    <property type="protein sequence ID" value="PWN95937.1"/>
    <property type="molecule type" value="Genomic_DNA"/>
</dbReference>
<feature type="domain" description="Beta-catenin-like protein 1 N-terminal" evidence="8">
    <location>
        <begin position="90"/>
        <end position="201"/>
    </location>
</feature>
<feature type="region of interest" description="Disordered" evidence="7">
    <location>
        <begin position="1"/>
        <end position="78"/>
    </location>
</feature>